<dbReference type="Pfam" id="PF22705">
    <property type="entry name" value="C2-set_3"/>
    <property type="match status" value="1"/>
</dbReference>
<keyword evidence="7" id="KW-0393">Immunoglobulin domain</keyword>
<dbReference type="InterPro" id="IPR053896">
    <property type="entry name" value="BTN3A2-like_Ig-C"/>
</dbReference>
<dbReference type="FunFam" id="2.60.40.10:FF:000208">
    <property type="entry name" value="Butyrophilin subfamily 1 member A1"/>
    <property type="match status" value="1"/>
</dbReference>
<dbReference type="SUPFAM" id="SSF48726">
    <property type="entry name" value="Immunoglobulin"/>
    <property type="match status" value="2"/>
</dbReference>
<dbReference type="InterPro" id="IPR003879">
    <property type="entry name" value="Butyrophylin_SPRY"/>
</dbReference>
<name>A0A8B7B1E7_ORYAF</name>
<dbReference type="CDD" id="cd05713">
    <property type="entry name" value="IgV_MOG_like"/>
    <property type="match status" value="1"/>
</dbReference>
<dbReference type="InterPro" id="IPR007110">
    <property type="entry name" value="Ig-like_dom"/>
</dbReference>
<dbReference type="SUPFAM" id="SSF49899">
    <property type="entry name" value="Concanavalin A-like lectins/glucanases"/>
    <property type="match status" value="1"/>
</dbReference>
<dbReference type="Proteomes" id="UP000694850">
    <property type="component" value="Unplaced"/>
</dbReference>
<dbReference type="GO" id="GO:0001817">
    <property type="term" value="P:regulation of cytokine production"/>
    <property type="evidence" value="ECO:0007669"/>
    <property type="project" value="TreeGrafter"/>
</dbReference>
<feature type="transmembrane region" description="Helical" evidence="8">
    <location>
        <begin position="259"/>
        <end position="284"/>
    </location>
</feature>
<evidence type="ECO:0000256" key="3">
    <source>
        <dbReference type="ARBA" id="ARBA00022692"/>
    </source>
</evidence>
<evidence type="ECO:0000259" key="9">
    <source>
        <dbReference type="PROSITE" id="PS50188"/>
    </source>
</evidence>
<dbReference type="Pfam" id="PF13765">
    <property type="entry name" value="PRY"/>
    <property type="match status" value="1"/>
</dbReference>
<gene>
    <name evidence="12" type="primary">LOC103208590</name>
</gene>
<dbReference type="SMART" id="SM00589">
    <property type="entry name" value="PRY"/>
    <property type="match status" value="1"/>
</dbReference>
<evidence type="ECO:0000256" key="4">
    <source>
        <dbReference type="ARBA" id="ARBA00022729"/>
    </source>
</evidence>
<evidence type="ECO:0000256" key="2">
    <source>
        <dbReference type="ARBA" id="ARBA00007591"/>
    </source>
</evidence>
<accession>A0A8B7B1E7</accession>
<proteinExistence type="inferred from homology"/>
<dbReference type="InterPro" id="IPR006574">
    <property type="entry name" value="PRY"/>
</dbReference>
<dbReference type="InterPro" id="IPR013320">
    <property type="entry name" value="ConA-like_dom_sf"/>
</dbReference>
<dbReference type="InterPro" id="IPR036179">
    <property type="entry name" value="Ig-like_dom_sf"/>
</dbReference>
<dbReference type="FunFam" id="2.60.120.920:FF:000073">
    <property type="entry name" value="Butyrophilin like 3"/>
    <property type="match status" value="1"/>
</dbReference>
<dbReference type="PANTHER" id="PTHR24100:SF135">
    <property type="entry name" value="BUTYROPHILIN-LIKE PROTEIN 3"/>
    <property type="match status" value="1"/>
</dbReference>
<evidence type="ECO:0000256" key="6">
    <source>
        <dbReference type="ARBA" id="ARBA00023136"/>
    </source>
</evidence>
<dbReference type="InterPro" id="IPR003877">
    <property type="entry name" value="SPRY_dom"/>
</dbReference>
<evidence type="ECO:0000313" key="11">
    <source>
        <dbReference type="Proteomes" id="UP000694850"/>
    </source>
</evidence>
<dbReference type="InterPro" id="IPR001870">
    <property type="entry name" value="B30.2/SPRY"/>
</dbReference>
<dbReference type="GO" id="GO:0050852">
    <property type="term" value="P:T cell receptor signaling pathway"/>
    <property type="evidence" value="ECO:0007669"/>
    <property type="project" value="TreeGrafter"/>
</dbReference>
<keyword evidence="6 8" id="KW-0472">Membrane</keyword>
<dbReference type="SMART" id="SM00409">
    <property type="entry name" value="IG"/>
    <property type="match status" value="1"/>
</dbReference>
<dbReference type="SMART" id="SM00449">
    <property type="entry name" value="SPRY"/>
    <property type="match status" value="1"/>
</dbReference>
<dbReference type="InterPro" id="IPR013106">
    <property type="entry name" value="Ig_V-set"/>
</dbReference>
<dbReference type="PRINTS" id="PR01407">
    <property type="entry name" value="BUTYPHLNCDUF"/>
</dbReference>
<dbReference type="OrthoDB" id="6105938at2759"/>
<dbReference type="RefSeq" id="XP_007952476.1">
    <property type="nucleotide sequence ID" value="XM_007954285.1"/>
</dbReference>
<dbReference type="PROSITE" id="PS50188">
    <property type="entry name" value="B302_SPRY"/>
    <property type="match status" value="1"/>
</dbReference>
<dbReference type="AlphaFoldDB" id="A0A8B7B1E7"/>
<dbReference type="PANTHER" id="PTHR24100">
    <property type="entry name" value="BUTYROPHILIN"/>
    <property type="match status" value="1"/>
</dbReference>
<evidence type="ECO:0000313" key="12">
    <source>
        <dbReference type="RefSeq" id="XP_007952476.1"/>
    </source>
</evidence>
<reference evidence="12" key="1">
    <citation type="submission" date="2025-08" db="UniProtKB">
        <authorList>
            <consortium name="RefSeq"/>
        </authorList>
    </citation>
    <scope>IDENTIFICATION</scope>
</reference>
<keyword evidence="4" id="KW-0732">Signal</keyword>
<keyword evidence="11" id="KW-1185">Reference proteome</keyword>
<comment type="subcellular location">
    <subcellularLocation>
        <location evidence="1">Membrane</location>
        <topology evidence="1">Single-pass type I membrane protein</topology>
    </subcellularLocation>
</comment>
<dbReference type="Pfam" id="PF00622">
    <property type="entry name" value="SPRY"/>
    <property type="match status" value="1"/>
</dbReference>
<dbReference type="PROSITE" id="PS50835">
    <property type="entry name" value="IG_LIKE"/>
    <property type="match status" value="1"/>
</dbReference>
<evidence type="ECO:0000259" key="10">
    <source>
        <dbReference type="PROSITE" id="PS50835"/>
    </source>
</evidence>
<dbReference type="InterPro" id="IPR043136">
    <property type="entry name" value="B30.2/SPRY_sf"/>
</dbReference>
<dbReference type="InterPro" id="IPR050504">
    <property type="entry name" value="IgSF_BTN/MOG"/>
</dbReference>
<dbReference type="Pfam" id="PF07686">
    <property type="entry name" value="V-set"/>
    <property type="match status" value="1"/>
</dbReference>
<keyword evidence="3 8" id="KW-0812">Transmembrane</keyword>
<dbReference type="Gene3D" id="2.60.120.920">
    <property type="match status" value="1"/>
</dbReference>
<protein>
    <submittedName>
        <fullName evidence="12">Butyrophilin-like protein 3</fullName>
    </submittedName>
</protein>
<keyword evidence="5 8" id="KW-1133">Transmembrane helix</keyword>
<dbReference type="FunFam" id="2.60.40.10:FF:000088">
    <property type="entry name" value="Butyrophilin subfamily 1 member A1"/>
    <property type="match status" value="1"/>
</dbReference>
<dbReference type="Gene3D" id="2.60.40.10">
    <property type="entry name" value="Immunoglobulins"/>
    <property type="match status" value="2"/>
</dbReference>
<dbReference type="InterPro" id="IPR013783">
    <property type="entry name" value="Ig-like_fold"/>
</dbReference>
<dbReference type="InterPro" id="IPR003599">
    <property type="entry name" value="Ig_sub"/>
</dbReference>
<sequence>MRAEWKCQYEQETTITNKILFHAKEEPSGIGMAWCESSKFSVGQWEVIGPDKPVQALVGKDVVFSCFLYPELTAEAMEVRFFRNRFSDVVHIYKDGKDQKHMQMPSYHGRTELIKDSITKGHVSLRLENVTSSDADLYGCSFISQNNYQEAIWELQVSGLGSTPLVSIMGYVDGGIQLLCQSSGWLPQPTVKWKGPQGQDLPSESKITADRHGMFYVETSFTVKENTGSISCSIQHIDQSLEVQSSVWIGETFFQPSPWSLVSILLILACIGICGVVSGVRIFYFKCQRKLLKELKWRRMEEQAELREARTHAVEVTLDPDTAHPQLRISDLKTVTHSVAPQKMPDSEKRFIGMKCVVASQGFSAGKHYWEVGVGHEKGWQLGVCRDDTNRSIPLFSQNGFWVFGLTEQHEYFTLNPHRITLFPSTKPTKVGIFLDYKGGTISFFNIDDQSHIYTLTHQFESLLRPCIMCWDRHMENPIVICPVHQKENSFSEVANTQTQTMESPLDK</sequence>
<evidence type="ECO:0000256" key="7">
    <source>
        <dbReference type="ARBA" id="ARBA00023319"/>
    </source>
</evidence>
<feature type="domain" description="B30.2/SPRY" evidence="9">
    <location>
        <begin position="296"/>
        <end position="486"/>
    </location>
</feature>
<feature type="domain" description="Ig-like" evidence="10">
    <location>
        <begin position="164"/>
        <end position="244"/>
    </location>
</feature>
<dbReference type="GO" id="GO:0009897">
    <property type="term" value="C:external side of plasma membrane"/>
    <property type="evidence" value="ECO:0007669"/>
    <property type="project" value="TreeGrafter"/>
</dbReference>
<evidence type="ECO:0000256" key="1">
    <source>
        <dbReference type="ARBA" id="ARBA00004479"/>
    </source>
</evidence>
<dbReference type="GeneID" id="103208590"/>
<evidence type="ECO:0000256" key="5">
    <source>
        <dbReference type="ARBA" id="ARBA00022989"/>
    </source>
</evidence>
<dbReference type="CDD" id="cd13733">
    <property type="entry name" value="SPRY_PRY_C-I_1"/>
    <property type="match status" value="1"/>
</dbReference>
<dbReference type="GO" id="GO:0005102">
    <property type="term" value="F:signaling receptor binding"/>
    <property type="evidence" value="ECO:0007669"/>
    <property type="project" value="TreeGrafter"/>
</dbReference>
<organism evidence="11 12">
    <name type="scientific">Orycteropus afer afer</name>
    <dbReference type="NCBI Taxonomy" id="1230840"/>
    <lineage>
        <taxon>Eukaryota</taxon>
        <taxon>Metazoa</taxon>
        <taxon>Chordata</taxon>
        <taxon>Craniata</taxon>
        <taxon>Vertebrata</taxon>
        <taxon>Euteleostomi</taxon>
        <taxon>Mammalia</taxon>
        <taxon>Eutheria</taxon>
        <taxon>Afrotheria</taxon>
        <taxon>Tubulidentata</taxon>
        <taxon>Orycteropodidae</taxon>
        <taxon>Orycteropus</taxon>
    </lineage>
</organism>
<evidence type="ECO:0000256" key="8">
    <source>
        <dbReference type="SAM" id="Phobius"/>
    </source>
</evidence>
<comment type="similarity">
    <text evidence="2">Belongs to the immunoglobulin superfamily. BTN/MOG family.</text>
</comment>